<organism evidence="1 2">
    <name type="scientific">Candidatus Daviesbacteria bacterium GW2011_GWA2_40_9</name>
    <dbReference type="NCBI Taxonomy" id="1618424"/>
    <lineage>
        <taxon>Bacteria</taxon>
        <taxon>Candidatus Daviesiibacteriota</taxon>
    </lineage>
</organism>
<comment type="caution">
    <text evidence="1">The sequence shown here is derived from an EMBL/GenBank/DDBJ whole genome shotgun (WGS) entry which is preliminary data.</text>
</comment>
<sequence length="47" mass="5608">MNFIIHFLVQINRRIQSLGRRIGIIQRIPAVCGEYRWDHQINNNCIS</sequence>
<dbReference type="AlphaFoldDB" id="A0A0G0U1E1"/>
<protein>
    <submittedName>
        <fullName evidence="1">Uncharacterized protein</fullName>
    </submittedName>
</protein>
<name>A0A0G0U1E1_9BACT</name>
<gene>
    <name evidence="1" type="ORF">UU29_C0008G0037</name>
</gene>
<evidence type="ECO:0000313" key="2">
    <source>
        <dbReference type="Proteomes" id="UP000034601"/>
    </source>
</evidence>
<dbReference type="Proteomes" id="UP000034601">
    <property type="component" value="Unassembled WGS sequence"/>
</dbReference>
<evidence type="ECO:0000313" key="1">
    <source>
        <dbReference type="EMBL" id="KKR82928.1"/>
    </source>
</evidence>
<proteinExistence type="predicted"/>
<dbReference type="EMBL" id="LCAB01000008">
    <property type="protein sequence ID" value="KKR82928.1"/>
    <property type="molecule type" value="Genomic_DNA"/>
</dbReference>
<reference evidence="1 2" key="1">
    <citation type="journal article" date="2015" name="Nature">
        <title>rRNA introns, odd ribosomes, and small enigmatic genomes across a large radiation of phyla.</title>
        <authorList>
            <person name="Brown C.T."/>
            <person name="Hug L.A."/>
            <person name="Thomas B.C."/>
            <person name="Sharon I."/>
            <person name="Castelle C.J."/>
            <person name="Singh A."/>
            <person name="Wilkins M.J."/>
            <person name="Williams K.H."/>
            <person name="Banfield J.F."/>
        </authorList>
    </citation>
    <scope>NUCLEOTIDE SEQUENCE [LARGE SCALE GENOMIC DNA]</scope>
</reference>
<accession>A0A0G0U1E1</accession>